<name>A0A4P6HG75_9BACT</name>
<dbReference type="InterPro" id="IPR007278">
    <property type="entry name" value="DUF397"/>
</dbReference>
<evidence type="ECO:0000313" key="3">
    <source>
        <dbReference type="Proteomes" id="UP000293296"/>
    </source>
</evidence>
<gene>
    <name evidence="2" type="ORF">C3Y92_01860</name>
</gene>
<accession>A0A4P6HG75</accession>
<dbReference type="AlphaFoldDB" id="A0A4P6HG75"/>
<dbReference type="RefSeq" id="WP_129348962.1">
    <property type="nucleotide sequence ID" value="NZ_CP026538.1"/>
</dbReference>
<feature type="domain" description="DUF397" evidence="1">
    <location>
        <begin position="14"/>
        <end position="61"/>
    </location>
</feature>
<organism evidence="2 3">
    <name type="scientific">Solidesulfovibrio carbinolicus</name>
    <dbReference type="NCBI Taxonomy" id="296842"/>
    <lineage>
        <taxon>Bacteria</taxon>
        <taxon>Pseudomonadati</taxon>
        <taxon>Thermodesulfobacteriota</taxon>
        <taxon>Desulfovibrionia</taxon>
        <taxon>Desulfovibrionales</taxon>
        <taxon>Desulfovibrionaceae</taxon>
        <taxon>Solidesulfovibrio</taxon>
    </lineage>
</organism>
<dbReference type="EMBL" id="CP026538">
    <property type="protein sequence ID" value="QAZ66053.1"/>
    <property type="molecule type" value="Genomic_DNA"/>
</dbReference>
<evidence type="ECO:0000259" key="1">
    <source>
        <dbReference type="Pfam" id="PF04149"/>
    </source>
</evidence>
<dbReference type="KEGG" id="dcb:C3Y92_01860"/>
<sequence length="67" mass="7342">MQKTLKSHGKTFKISSFSGSGHNCVGVSINNDMISVINTNTKDSIIDFTKDEWSAFIAGVKNSEFDL</sequence>
<dbReference type="Proteomes" id="UP000293296">
    <property type="component" value="Chromosome"/>
</dbReference>
<reference evidence="2 3" key="1">
    <citation type="submission" date="2018-02" db="EMBL/GenBank/DDBJ databases">
        <title>Genome sequence of Desulfovibrio carbinolicus DSM 3852.</title>
        <authorList>
            <person name="Wilbanks E."/>
            <person name="Skennerton C.T."/>
            <person name="Orphan V.J."/>
        </authorList>
    </citation>
    <scope>NUCLEOTIDE SEQUENCE [LARGE SCALE GENOMIC DNA]</scope>
    <source>
        <strain evidence="2 3">DSM 3852</strain>
    </source>
</reference>
<proteinExistence type="predicted"/>
<protein>
    <submittedName>
        <fullName evidence="2">DUF397 domain-containing protein</fullName>
    </submittedName>
</protein>
<keyword evidence="3" id="KW-1185">Reference proteome</keyword>
<dbReference type="Pfam" id="PF04149">
    <property type="entry name" value="DUF397"/>
    <property type="match status" value="1"/>
</dbReference>
<evidence type="ECO:0000313" key="2">
    <source>
        <dbReference type="EMBL" id="QAZ66053.1"/>
    </source>
</evidence>
<dbReference type="OrthoDB" id="4225390at2"/>